<reference evidence="2 3" key="1">
    <citation type="submission" date="2019-03" db="EMBL/GenBank/DDBJ databases">
        <title>Genomic Encyclopedia of Type Strains, Phase IV (KMG-IV): sequencing the most valuable type-strain genomes for metagenomic binning, comparative biology and taxonomic classification.</title>
        <authorList>
            <person name="Goeker M."/>
        </authorList>
    </citation>
    <scope>NUCLEOTIDE SEQUENCE [LARGE SCALE GENOMIC DNA]</scope>
    <source>
        <strain evidence="2 3">DSM 16998</strain>
    </source>
</reference>
<dbReference type="EMBL" id="SNXS01000004">
    <property type="protein sequence ID" value="TDP63948.1"/>
    <property type="molecule type" value="Genomic_DNA"/>
</dbReference>
<dbReference type="Proteomes" id="UP000295361">
    <property type="component" value="Unassembled WGS sequence"/>
</dbReference>
<dbReference type="InParanoid" id="A0A4R6QM45"/>
<evidence type="ECO:0000313" key="2">
    <source>
        <dbReference type="EMBL" id="TDP63948.1"/>
    </source>
</evidence>
<gene>
    <name evidence="2" type="ORF">DES47_104230</name>
</gene>
<proteinExistence type="predicted"/>
<feature type="transmembrane region" description="Helical" evidence="1">
    <location>
        <begin position="52"/>
        <end position="74"/>
    </location>
</feature>
<name>A0A4R6QM45_9BURK</name>
<keyword evidence="1" id="KW-1133">Transmembrane helix</keyword>
<protein>
    <submittedName>
        <fullName evidence="2">Uncharacterized protein</fullName>
    </submittedName>
</protein>
<feature type="transmembrane region" description="Helical" evidence="1">
    <location>
        <begin position="6"/>
        <end position="31"/>
    </location>
</feature>
<feature type="transmembrane region" description="Helical" evidence="1">
    <location>
        <begin position="94"/>
        <end position="117"/>
    </location>
</feature>
<keyword evidence="1" id="KW-0812">Transmembrane</keyword>
<sequence>MKADVNGWLLLAAALSGIAAALHVLIVFGGARWYRFFGAGEGMARMSEAGHWWPPLLTSGIALVLGLWALYALTASGAWAPPESLAWMLPWPRLALALITAIYCLRGLALIPLQWFAPAQVTPFLIWSSLICLGYGVAHLIDLIQVWERLG</sequence>
<organism evidence="2 3">
    <name type="scientific">Roseateles toxinivorans</name>
    <dbReference type="NCBI Taxonomy" id="270368"/>
    <lineage>
        <taxon>Bacteria</taxon>
        <taxon>Pseudomonadati</taxon>
        <taxon>Pseudomonadota</taxon>
        <taxon>Betaproteobacteria</taxon>
        <taxon>Burkholderiales</taxon>
        <taxon>Sphaerotilaceae</taxon>
        <taxon>Roseateles</taxon>
    </lineage>
</organism>
<evidence type="ECO:0000256" key="1">
    <source>
        <dbReference type="SAM" id="Phobius"/>
    </source>
</evidence>
<keyword evidence="3" id="KW-1185">Reference proteome</keyword>
<evidence type="ECO:0000313" key="3">
    <source>
        <dbReference type="Proteomes" id="UP000295361"/>
    </source>
</evidence>
<comment type="caution">
    <text evidence="2">The sequence shown here is derived from an EMBL/GenBank/DDBJ whole genome shotgun (WGS) entry which is preliminary data.</text>
</comment>
<feature type="transmembrane region" description="Helical" evidence="1">
    <location>
        <begin position="124"/>
        <end position="147"/>
    </location>
</feature>
<accession>A0A4R6QM45</accession>
<dbReference type="AlphaFoldDB" id="A0A4R6QM45"/>
<dbReference type="OrthoDB" id="5457135at2"/>
<dbReference type="RefSeq" id="WP_133701802.1">
    <property type="nucleotide sequence ID" value="NZ_SNXS01000004.1"/>
</dbReference>
<keyword evidence="1" id="KW-0472">Membrane</keyword>